<evidence type="ECO:0000313" key="3">
    <source>
        <dbReference type="EMBL" id="BBB32629.1"/>
    </source>
</evidence>
<dbReference type="KEGG" id="thyd:TTHT_1092"/>
<dbReference type="GO" id="GO:0005886">
    <property type="term" value="C:plasma membrane"/>
    <property type="evidence" value="ECO:0007669"/>
    <property type="project" value="TreeGrafter"/>
</dbReference>
<dbReference type="PANTHER" id="PTHR30627">
    <property type="entry name" value="PEPTIDOGLYCAN D,D-TRANSPEPTIDASE"/>
    <property type="match status" value="1"/>
</dbReference>
<keyword evidence="1" id="KW-0812">Transmembrane</keyword>
<dbReference type="InterPro" id="IPR050515">
    <property type="entry name" value="Beta-lactam/transpept"/>
</dbReference>
<dbReference type="GO" id="GO:0071555">
    <property type="term" value="P:cell wall organization"/>
    <property type="evidence" value="ECO:0007669"/>
    <property type="project" value="TreeGrafter"/>
</dbReference>
<dbReference type="Pfam" id="PF00905">
    <property type="entry name" value="Transpeptidase"/>
    <property type="match status" value="1"/>
</dbReference>
<dbReference type="InterPro" id="IPR012338">
    <property type="entry name" value="Beta-lactam/transpept-like"/>
</dbReference>
<dbReference type="Proteomes" id="UP000595564">
    <property type="component" value="Chromosome"/>
</dbReference>
<keyword evidence="1" id="KW-0472">Membrane</keyword>
<keyword evidence="1" id="KW-1133">Transmembrane helix</keyword>
<dbReference type="RefSeq" id="WP_201328982.1">
    <property type="nucleotide sequence ID" value="NZ_AP017470.1"/>
</dbReference>
<dbReference type="Gene3D" id="3.40.710.10">
    <property type="entry name" value="DD-peptidase/beta-lactamase superfamily"/>
    <property type="match status" value="1"/>
</dbReference>
<protein>
    <recommendedName>
        <fullName evidence="2">Penicillin-binding protein transpeptidase domain-containing protein</fullName>
    </recommendedName>
</protein>
<reference evidence="3 4" key="1">
    <citation type="journal article" date="2012" name="Extremophiles">
        <title>Thermotomaculum hydrothermale gen. nov., sp. nov., a novel heterotrophic thermophile within the phylum Acidobacteria from a deep-sea hydrothermal vent chimney in the Southern Okinawa Trough.</title>
        <authorList>
            <person name="Izumi H."/>
            <person name="Nunoura T."/>
            <person name="Miyazaki M."/>
            <person name="Mino S."/>
            <person name="Toki T."/>
            <person name="Takai K."/>
            <person name="Sako Y."/>
            <person name="Sawabe T."/>
            <person name="Nakagawa S."/>
        </authorList>
    </citation>
    <scope>NUCLEOTIDE SEQUENCE [LARGE SCALE GENOMIC DNA]</scope>
    <source>
        <strain evidence="3 4">AC55</strain>
    </source>
</reference>
<accession>A0A7R6PF81</accession>
<dbReference type="InterPro" id="IPR001460">
    <property type="entry name" value="PCN-bd_Tpept"/>
</dbReference>
<dbReference type="AlphaFoldDB" id="A0A7R6PF81"/>
<dbReference type="SUPFAM" id="SSF56601">
    <property type="entry name" value="beta-lactamase/transpeptidase-like"/>
    <property type="match status" value="1"/>
</dbReference>
<evidence type="ECO:0000256" key="1">
    <source>
        <dbReference type="SAM" id="Phobius"/>
    </source>
</evidence>
<evidence type="ECO:0000313" key="4">
    <source>
        <dbReference type="Proteomes" id="UP000595564"/>
    </source>
</evidence>
<dbReference type="EMBL" id="AP017470">
    <property type="protein sequence ID" value="BBB32629.1"/>
    <property type="molecule type" value="Genomic_DNA"/>
</dbReference>
<name>A0A7R6PF81_9BACT</name>
<sequence length="497" mass="57704">MSILRAKKKKKRPVLKFIVVLIIVWAASGLYLSYKATKNLENLKNPEKQVKILRLIKFFPSYTEEVNNVWQILNGKKVEPFDKKLYSSSYKTILAKLIENNLIDRFKSLMEYINSKKEKPELPYFNALYLFNNGEFEQAKPYLEKDKKFANMYKSGEVPVIENLLYYNMKTKKYRCVYRGMKFLEKHFPAKRDFLKIYKSSINKRMQEYAETMLGKQEGFFAVQKAGFIYCMVANGVDPFTDYFEPGSVIKLITLTGYLEENRNDVKFPFYCIKPLNIDGKAFYDWKKHGKIPSVEEALAESCNLVFAECALSLGKTDLMDWYSKFYIDKNKKVKVCEFEFNPAYVKKEILDKYTLAEAGIGIEVPYVTPYWLLKTSAIIARYGKDTTPTCALFEDSTFNENTVFEYNDKIKPLYNGMLKAVELPIGTGKRAKVDNIKIYLKTGTAGKKPFNAFIVGFANYKRLDYSFALFLKNGGKAEFKAAKTINEFFSSFDKFF</sequence>
<evidence type="ECO:0000259" key="2">
    <source>
        <dbReference type="Pfam" id="PF00905"/>
    </source>
</evidence>
<feature type="domain" description="Penicillin-binding protein transpeptidase" evidence="2">
    <location>
        <begin position="239"/>
        <end position="486"/>
    </location>
</feature>
<organism evidence="3 4">
    <name type="scientific">Thermotomaculum hydrothermale</name>
    <dbReference type="NCBI Taxonomy" id="981385"/>
    <lineage>
        <taxon>Bacteria</taxon>
        <taxon>Pseudomonadati</taxon>
        <taxon>Acidobacteriota</taxon>
        <taxon>Holophagae</taxon>
        <taxon>Thermotomaculales</taxon>
        <taxon>Thermotomaculaceae</taxon>
        <taxon>Thermotomaculum</taxon>
    </lineage>
</organism>
<keyword evidence="4" id="KW-1185">Reference proteome</keyword>
<gene>
    <name evidence="3" type="ORF">TTHT_1092</name>
</gene>
<dbReference type="GO" id="GO:0008658">
    <property type="term" value="F:penicillin binding"/>
    <property type="evidence" value="ECO:0007669"/>
    <property type="project" value="InterPro"/>
</dbReference>
<proteinExistence type="predicted"/>
<feature type="transmembrane region" description="Helical" evidence="1">
    <location>
        <begin position="14"/>
        <end position="34"/>
    </location>
</feature>